<feature type="domain" description="HTH cro/C1-type" evidence="1">
    <location>
        <begin position="9"/>
        <end position="63"/>
    </location>
</feature>
<accession>A0A4V3D4H5</accession>
<comment type="caution">
    <text evidence="2">The sequence shown here is derived from an EMBL/GenBank/DDBJ whole genome shotgun (WGS) entry which is preliminary data.</text>
</comment>
<dbReference type="CDD" id="cd00093">
    <property type="entry name" value="HTH_XRE"/>
    <property type="match status" value="1"/>
</dbReference>
<dbReference type="InterPro" id="IPR010982">
    <property type="entry name" value="Lambda_DNA-bd_dom_sf"/>
</dbReference>
<name>A0A4V3D4H5_9BACI</name>
<dbReference type="GO" id="GO:0003677">
    <property type="term" value="F:DNA binding"/>
    <property type="evidence" value="ECO:0007669"/>
    <property type="project" value="InterPro"/>
</dbReference>
<dbReference type="EMBL" id="SNYJ01000019">
    <property type="protein sequence ID" value="TDQ36277.1"/>
    <property type="molecule type" value="Genomic_DNA"/>
</dbReference>
<dbReference type="InterPro" id="IPR001387">
    <property type="entry name" value="Cro/C1-type_HTH"/>
</dbReference>
<dbReference type="Pfam" id="PF01381">
    <property type="entry name" value="HTH_3"/>
    <property type="match status" value="1"/>
</dbReference>
<dbReference type="Gene3D" id="1.10.260.40">
    <property type="entry name" value="lambda repressor-like DNA-binding domains"/>
    <property type="match status" value="1"/>
</dbReference>
<reference evidence="2 3" key="1">
    <citation type="submission" date="2019-03" db="EMBL/GenBank/DDBJ databases">
        <title>Genomic Encyclopedia of Type Strains, Phase IV (KMG-IV): sequencing the most valuable type-strain genomes for metagenomic binning, comparative biology and taxonomic classification.</title>
        <authorList>
            <person name="Goeker M."/>
        </authorList>
    </citation>
    <scope>NUCLEOTIDE SEQUENCE [LARGE SCALE GENOMIC DNA]</scope>
    <source>
        <strain evidence="2 3">DSM 28697</strain>
    </source>
</reference>
<proteinExistence type="predicted"/>
<dbReference type="PROSITE" id="PS50943">
    <property type="entry name" value="HTH_CROC1"/>
    <property type="match status" value="1"/>
</dbReference>
<dbReference type="SMART" id="SM00530">
    <property type="entry name" value="HTH_XRE"/>
    <property type="match status" value="1"/>
</dbReference>
<evidence type="ECO:0000313" key="3">
    <source>
        <dbReference type="Proteomes" id="UP000295632"/>
    </source>
</evidence>
<dbReference type="Proteomes" id="UP000295632">
    <property type="component" value="Unassembled WGS sequence"/>
</dbReference>
<protein>
    <submittedName>
        <fullName evidence="2">Helix-turn-helix protein</fullName>
    </submittedName>
</protein>
<organism evidence="2 3">
    <name type="scientific">Aureibacillus halotolerans</name>
    <dbReference type="NCBI Taxonomy" id="1508390"/>
    <lineage>
        <taxon>Bacteria</taxon>
        <taxon>Bacillati</taxon>
        <taxon>Bacillota</taxon>
        <taxon>Bacilli</taxon>
        <taxon>Bacillales</taxon>
        <taxon>Bacillaceae</taxon>
        <taxon>Aureibacillus</taxon>
    </lineage>
</organism>
<dbReference type="AlphaFoldDB" id="A0A4V3D4H5"/>
<keyword evidence="3" id="KW-1185">Reference proteome</keyword>
<dbReference type="SUPFAM" id="SSF47413">
    <property type="entry name" value="lambda repressor-like DNA-binding domains"/>
    <property type="match status" value="1"/>
</dbReference>
<sequence>MNEKLVSLLKDWMETNNVSKVELAGRMGVSESLVRAILNGERQLTAKRIDALAEITNIPACELMGTSTNNFAGYSVMLRGGSKQLSFEQEKIIMEVALLANDYEYLKKIVKL</sequence>
<gene>
    <name evidence="2" type="ORF">EV213_11966</name>
</gene>
<evidence type="ECO:0000259" key="1">
    <source>
        <dbReference type="PROSITE" id="PS50943"/>
    </source>
</evidence>
<evidence type="ECO:0000313" key="2">
    <source>
        <dbReference type="EMBL" id="TDQ36277.1"/>
    </source>
</evidence>